<organism evidence="1 2">
    <name type="scientific">Pseudidiomarina piscicola</name>
    <dbReference type="NCBI Taxonomy" id="2614830"/>
    <lineage>
        <taxon>Bacteria</taxon>
        <taxon>Pseudomonadati</taxon>
        <taxon>Pseudomonadota</taxon>
        <taxon>Gammaproteobacteria</taxon>
        <taxon>Alteromonadales</taxon>
        <taxon>Idiomarinaceae</taxon>
        <taxon>Pseudidiomarina</taxon>
    </lineage>
</organism>
<dbReference type="AlphaFoldDB" id="A0A6S6WM44"/>
<keyword evidence="2" id="KW-1185">Reference proteome</keyword>
<dbReference type="EMBL" id="CADCXY010000001">
    <property type="protein sequence ID" value="CAB0150007.1"/>
    <property type="molecule type" value="Genomic_DNA"/>
</dbReference>
<gene>
    <name evidence="1" type="ORF">PSI9734_00580</name>
</gene>
<dbReference type="RefSeq" id="WP_173919595.1">
    <property type="nucleotide sequence ID" value="NZ_CADCXY010000001.1"/>
</dbReference>
<accession>A0A6S6WM44</accession>
<dbReference type="Proteomes" id="UP000481517">
    <property type="component" value="Unassembled WGS sequence"/>
</dbReference>
<reference evidence="1 2" key="1">
    <citation type="submission" date="2020-02" db="EMBL/GenBank/DDBJ databases">
        <authorList>
            <person name="Rodrigo-Torres L."/>
            <person name="Arahal R. D."/>
            <person name="Lucena T."/>
        </authorList>
    </citation>
    <scope>NUCLEOTIDE SEQUENCE [LARGE SCALE GENOMIC DNA]</scope>
    <source>
        <strain evidence="1 2">CECT 9734</strain>
    </source>
</reference>
<name>A0A6S6WM44_9GAMM</name>
<protein>
    <submittedName>
        <fullName evidence="1">Uncharacterized protein</fullName>
    </submittedName>
</protein>
<sequence>MLDADTPVTEQTVFYVRQWPLAAHDKALLQQATQTSQVILLLTEAALQKLWLELDALLEFPYTCYALQSEIEHLREHLDSYTDAPFPAFVMQLNDASWVELTLQSQLVTHFA</sequence>
<evidence type="ECO:0000313" key="2">
    <source>
        <dbReference type="Proteomes" id="UP000481517"/>
    </source>
</evidence>
<proteinExistence type="predicted"/>
<evidence type="ECO:0000313" key="1">
    <source>
        <dbReference type="EMBL" id="CAB0150007.1"/>
    </source>
</evidence>